<feature type="transmembrane region" description="Helical" evidence="2">
    <location>
        <begin position="395"/>
        <end position="419"/>
    </location>
</feature>
<keyword evidence="2" id="KW-0472">Membrane</keyword>
<dbReference type="SUPFAM" id="SSF48452">
    <property type="entry name" value="TPR-like"/>
    <property type="match status" value="1"/>
</dbReference>
<dbReference type="Proteomes" id="UP000095247">
    <property type="component" value="Unassembled WGS sequence"/>
</dbReference>
<feature type="transmembrane region" description="Helical" evidence="2">
    <location>
        <begin position="522"/>
        <end position="538"/>
    </location>
</feature>
<organism evidence="3 4">
    <name type="scientific">Brachyspira hampsonii</name>
    <dbReference type="NCBI Taxonomy" id="1287055"/>
    <lineage>
        <taxon>Bacteria</taxon>
        <taxon>Pseudomonadati</taxon>
        <taxon>Spirochaetota</taxon>
        <taxon>Spirochaetia</taxon>
        <taxon>Brachyspirales</taxon>
        <taxon>Brachyspiraceae</taxon>
        <taxon>Brachyspira</taxon>
    </lineage>
</organism>
<evidence type="ECO:0000256" key="2">
    <source>
        <dbReference type="SAM" id="Phobius"/>
    </source>
</evidence>
<keyword evidence="2" id="KW-0812">Transmembrane</keyword>
<dbReference type="EMBL" id="MDCO01000012">
    <property type="protein sequence ID" value="OEJ13674.1"/>
    <property type="molecule type" value="Genomic_DNA"/>
</dbReference>
<feature type="coiled-coil region" evidence="1">
    <location>
        <begin position="21"/>
        <end position="48"/>
    </location>
</feature>
<dbReference type="RefSeq" id="WP_069726985.1">
    <property type="nucleotide sequence ID" value="NZ_MDCO01000012.1"/>
</dbReference>
<feature type="transmembrane region" description="Helical" evidence="2">
    <location>
        <begin position="574"/>
        <end position="598"/>
    </location>
</feature>
<dbReference type="PANTHER" id="PTHR16214:SF3">
    <property type="entry name" value="TRANSMEMBRANE PROTEIN 260"/>
    <property type="match status" value="1"/>
</dbReference>
<feature type="transmembrane region" description="Helical" evidence="2">
    <location>
        <begin position="160"/>
        <end position="183"/>
    </location>
</feature>
<evidence type="ECO:0000313" key="3">
    <source>
        <dbReference type="EMBL" id="OEJ13674.1"/>
    </source>
</evidence>
<keyword evidence="1" id="KW-0175">Coiled coil</keyword>
<feature type="transmembrane region" description="Helical" evidence="2">
    <location>
        <begin position="439"/>
        <end position="457"/>
    </location>
</feature>
<reference evidence="3 4" key="1">
    <citation type="submission" date="2016-08" db="EMBL/GenBank/DDBJ databases">
        <title>Characterization and recognition of Brachyspira hampsonii sp. nov., a novel intestinal spirochete that is pathogenic to pigs.</title>
        <authorList>
            <person name="Mirajkar N."/>
            <person name="La T."/>
            <person name="Phillips N."/>
            <person name="Hampson D."/>
            <person name="Gebhart C."/>
        </authorList>
    </citation>
    <scope>NUCLEOTIDE SEQUENCE [LARGE SCALE GENOMIC DNA]</scope>
    <source>
        <strain evidence="3 4">P280/1</strain>
    </source>
</reference>
<dbReference type="InterPro" id="IPR052724">
    <property type="entry name" value="GT117_domain-containing"/>
</dbReference>
<dbReference type="Pfam" id="PF11028">
    <property type="entry name" value="TMEM260-like"/>
    <property type="match status" value="1"/>
</dbReference>
<accession>A0A1E5NBX7</accession>
<evidence type="ECO:0008006" key="5">
    <source>
        <dbReference type="Google" id="ProtNLM"/>
    </source>
</evidence>
<feature type="transmembrane region" description="Helical" evidence="2">
    <location>
        <begin position="226"/>
        <end position="244"/>
    </location>
</feature>
<dbReference type="PANTHER" id="PTHR16214">
    <property type="entry name" value="TRANSMEMBRANE PROTEIN 260"/>
    <property type="match status" value="1"/>
</dbReference>
<comment type="caution">
    <text evidence="3">The sequence shown here is derived from an EMBL/GenBank/DDBJ whole genome shotgun (WGS) entry which is preliminary data.</text>
</comment>
<protein>
    <recommendedName>
        <fullName evidence="5">DUF2723 domain-containing protein</fullName>
    </recommendedName>
</protein>
<feature type="transmembrane region" description="Helical" evidence="2">
    <location>
        <begin position="311"/>
        <end position="332"/>
    </location>
</feature>
<feature type="transmembrane region" description="Helical" evidence="2">
    <location>
        <begin position="624"/>
        <end position="644"/>
    </location>
</feature>
<evidence type="ECO:0000313" key="4">
    <source>
        <dbReference type="Proteomes" id="UP000095247"/>
    </source>
</evidence>
<keyword evidence="2" id="KW-1133">Transmembrane helix</keyword>
<feature type="transmembrane region" description="Helical" evidence="2">
    <location>
        <begin position="280"/>
        <end position="299"/>
    </location>
</feature>
<dbReference type="InterPro" id="IPR011990">
    <property type="entry name" value="TPR-like_helical_dom_sf"/>
</dbReference>
<proteinExistence type="predicted"/>
<name>A0A1E5NBX7_9SPIR</name>
<feature type="transmembrane region" description="Helical" evidence="2">
    <location>
        <begin position="544"/>
        <end position="562"/>
    </location>
</feature>
<evidence type="ECO:0000256" key="1">
    <source>
        <dbReference type="SAM" id="Coils"/>
    </source>
</evidence>
<feature type="transmembrane region" description="Helical" evidence="2">
    <location>
        <begin position="92"/>
        <end position="113"/>
    </location>
</feature>
<dbReference type="InterPro" id="IPR021280">
    <property type="entry name" value="TMEM260-like"/>
</dbReference>
<feature type="transmembrane region" description="Helical" evidence="2">
    <location>
        <begin position="256"/>
        <end position="274"/>
    </location>
</feature>
<feature type="transmembrane region" description="Helical" evidence="2">
    <location>
        <begin position="195"/>
        <end position="214"/>
    </location>
</feature>
<sequence>MAKLSHLEKEYIKANYKNKSIDELTKKLEKDRELIEEYINNLQNSQKTSTKNNSKKEKANKENSGNILSKLFSKKDNEEPIFKRYEIKPYHLSKIDAIFAAIAFLFTLFLYLFTLTPSLSAGDNGELTTAAYFLGVGHAPGYPFYTLMSKLFTYIPVGNIAWRTNLFSGTCAAFAMIFFYLIMVKVLGQNRVERGFSPIVQIPALFASIAFAISDNMWAQATMAEVYSLNILQIASMLLILVYWFENVWKHADDEVPYYGNKYLMAFGFLYGVALANHHVTLPFAFAPLLFVAVVLFLVHKDRYINHIETSFISIFVFLVLLFIGGFGYYRFIMNYEAYLYFPPGVASNDSIFSIIFKPFADMNIMSDIFTALANGSYLRPDMIQNLKAPFYPTLYKGMFLVFWPLFLVVVWCLVYRYFLCKIDKFNNDNDFITGISISYYKMLLMLAVGVMIYAYMPIRARALPPLNWGQLNEPSGWENLSYLFSMIHRKQYGTSGNDVSAAFILHPEQVSALINIFKTQLTALGLLFLIPGLFQIFKKNKFIGIFSVFGLLSFAVSLMAYTNPPPSVRTLSFVEVFFLPATLYMLVIIGFGIQWYMEYFNTNIKNVLKPAKEESADTQLKPYHAISLIAIFAIMIPIFVMNLSRNNNSKDFSNHDYSYNMMNSLPDNAIFATEGGDNQVFGLVYYTMVERRRPDLKIYDQKGNVFERIYGNLMKTDGRWLGDISDAVDKDFIESGRPYYMAWRRDGLYRLGDYYFKAYGLVFKVQPIKYALVDELEFFKVLTVNDYKDIAKEHLKRDYENEKIASDLNALLDEGLISVARKNIYDGNEEITFVKMYELPFPEFKTEEDYWNSYTMQGTAEEISHYDFLTREIFVSSYSLAKIDLYNRRIKTYQKLLGFMGNGDIAKNGITKDEANQKIAEFQDLKKQEEERMLTIGFDMSNVYFAVGNQAIMDGNYERAALMFEELIKLEKLIYPAYFNLAASYEYLARSKDTPYDKEAEYLNKAKDVLTRAERTFHRGKDMGDAAREQNQTYQQIKQFIARIDAQLKTTRQQADNLKAQAMKEDTFESYSSYANYIYQNRQDIEETLWAKLEAKKRARSKEHLIGVNKDISILYANLGDTASSIRILNDTLKMSDLTRDERRDLEFDLANIYLNNKMYDEAVSTYSKYTNELTQDGAFALYAIGHIYIEQNKVIEALNIYNDFKRVMSPLAVSNDVIANLDKDVESRRLQIMQYLASMNNVQ</sequence>
<dbReference type="AlphaFoldDB" id="A0A1E5NBX7"/>
<dbReference type="Gene3D" id="1.25.40.10">
    <property type="entry name" value="Tetratricopeptide repeat domain"/>
    <property type="match status" value="1"/>
</dbReference>
<gene>
    <name evidence="3" type="ORF">BFL38_02690</name>
</gene>